<comment type="caution">
    <text evidence="1">The sequence shown here is derived from an EMBL/GenBank/DDBJ whole genome shotgun (WGS) entry which is preliminary data.</text>
</comment>
<gene>
    <name evidence="1" type="ORF">KME65_12420</name>
</gene>
<dbReference type="GO" id="GO:0019867">
    <property type="term" value="C:outer membrane"/>
    <property type="evidence" value="ECO:0007669"/>
    <property type="project" value="InterPro"/>
</dbReference>
<evidence type="ECO:0000313" key="1">
    <source>
        <dbReference type="EMBL" id="MBT2989759.1"/>
    </source>
</evidence>
<reference evidence="1 2" key="1">
    <citation type="submission" date="2021-05" db="EMBL/GenBank/DDBJ databases">
        <title>Genetic and Functional Diversity in Clade A Lucinid endosymbionts from the Bahamas.</title>
        <authorList>
            <person name="Giani N.M."/>
            <person name="Engel A.S."/>
            <person name="Campbell B.J."/>
        </authorList>
    </citation>
    <scope>NUCLEOTIDE SEQUENCE [LARGE SCALE GENOMIC DNA]</scope>
    <source>
        <strain evidence="1">LUC16012Gg_MoonRockCtena</strain>
    </source>
</reference>
<dbReference type="InterPro" id="IPR004658">
    <property type="entry name" value="OMP_Slp"/>
</dbReference>
<keyword evidence="1" id="KW-0449">Lipoprotein</keyword>
<sequence>MGRHWSLIILLSLLQACSTQPVVPAADRSITPKQAAYTQPASGETPLQWGGVIVENRNLRQTTEVQILAFPLDEDGRPETDATSIGRFIARLPGYLELEEYAVGRMVTATGRFSAIHEGMVADSSYSFPVLTCDELTLWPESEPRRKPRIHFGFGASSGGRGYGSIGISF</sequence>
<evidence type="ECO:0000313" key="2">
    <source>
        <dbReference type="Proteomes" id="UP000770889"/>
    </source>
</evidence>
<dbReference type="AlphaFoldDB" id="A0A944M9F7"/>
<organism evidence="1 2">
    <name type="scientific">Candidatus Thiodiazotropha taylori</name>
    <dbReference type="NCBI Taxonomy" id="2792791"/>
    <lineage>
        <taxon>Bacteria</taxon>
        <taxon>Pseudomonadati</taxon>
        <taxon>Pseudomonadota</taxon>
        <taxon>Gammaproteobacteria</taxon>
        <taxon>Chromatiales</taxon>
        <taxon>Sedimenticolaceae</taxon>
        <taxon>Candidatus Thiodiazotropha</taxon>
    </lineage>
</organism>
<dbReference type="EMBL" id="JAHHGM010000010">
    <property type="protein sequence ID" value="MBT2989759.1"/>
    <property type="molecule type" value="Genomic_DNA"/>
</dbReference>
<protein>
    <submittedName>
        <fullName evidence="1">Slp family lipoprotein</fullName>
    </submittedName>
</protein>
<proteinExistence type="predicted"/>
<dbReference type="Pfam" id="PF03843">
    <property type="entry name" value="Slp"/>
    <property type="match status" value="1"/>
</dbReference>
<dbReference type="Proteomes" id="UP000770889">
    <property type="component" value="Unassembled WGS sequence"/>
</dbReference>
<dbReference type="PANTHER" id="PTHR37530">
    <property type="entry name" value="OUTER MEMBRANE PROTEIN SLP"/>
    <property type="match status" value="1"/>
</dbReference>
<accession>A0A944M9F7</accession>
<dbReference type="PANTHER" id="PTHR37530:SF1">
    <property type="entry name" value="OUTER MEMBRANE PROTEIN SLP"/>
    <property type="match status" value="1"/>
</dbReference>
<dbReference type="PROSITE" id="PS51257">
    <property type="entry name" value="PROKAR_LIPOPROTEIN"/>
    <property type="match status" value="1"/>
</dbReference>
<name>A0A944M9F7_9GAMM</name>